<reference evidence="1 2" key="1">
    <citation type="journal article" date="2004" name="Science">
        <title>The genome of the diatom Thalassiosira pseudonana: ecology, evolution, and metabolism.</title>
        <authorList>
            <person name="Armbrust E.V."/>
            <person name="Berges J.A."/>
            <person name="Bowler C."/>
            <person name="Green B.R."/>
            <person name="Martinez D."/>
            <person name="Putnam N.H."/>
            <person name="Zhou S."/>
            <person name="Allen A.E."/>
            <person name="Apt K.E."/>
            <person name="Bechner M."/>
            <person name="Brzezinski M.A."/>
            <person name="Chaal B.K."/>
            <person name="Chiovitti A."/>
            <person name="Davis A.K."/>
            <person name="Demarest M.S."/>
            <person name="Detter J.C."/>
            <person name="Glavina T."/>
            <person name="Goodstein D."/>
            <person name="Hadi M.Z."/>
            <person name="Hellsten U."/>
            <person name="Hildebrand M."/>
            <person name="Jenkins B.D."/>
            <person name="Jurka J."/>
            <person name="Kapitonov V.V."/>
            <person name="Kroger N."/>
            <person name="Lau W.W."/>
            <person name="Lane T.W."/>
            <person name="Larimer F.W."/>
            <person name="Lippmeier J.C."/>
            <person name="Lucas S."/>
            <person name="Medina M."/>
            <person name="Montsant A."/>
            <person name="Obornik M."/>
            <person name="Parker M.S."/>
            <person name="Palenik B."/>
            <person name="Pazour G.J."/>
            <person name="Richardson P.M."/>
            <person name="Rynearson T.A."/>
            <person name="Saito M.A."/>
            <person name="Schwartz D.C."/>
            <person name="Thamatrakoln K."/>
            <person name="Valentin K."/>
            <person name="Vardi A."/>
            <person name="Wilkerson F.P."/>
            <person name="Rokhsar D.S."/>
        </authorList>
    </citation>
    <scope>NUCLEOTIDE SEQUENCE [LARGE SCALE GENOMIC DNA]</scope>
    <source>
        <strain evidence="1 2">CCMP1335</strain>
    </source>
</reference>
<proteinExistence type="predicted"/>
<dbReference type="RefSeq" id="XP_002289872.1">
    <property type="nucleotide sequence ID" value="XM_002289836.1"/>
</dbReference>
<dbReference type="InParanoid" id="B8BZU5"/>
<dbReference type="KEGG" id="tps:THAPSDRAFT_4630"/>
<keyword evidence="2" id="KW-1185">Reference proteome</keyword>
<dbReference type="PaxDb" id="35128-Thaps4630"/>
<dbReference type="AlphaFoldDB" id="B8BZU5"/>
<organism evidence="1 2">
    <name type="scientific">Thalassiosira pseudonana</name>
    <name type="common">Marine diatom</name>
    <name type="synonym">Cyclotella nana</name>
    <dbReference type="NCBI Taxonomy" id="35128"/>
    <lineage>
        <taxon>Eukaryota</taxon>
        <taxon>Sar</taxon>
        <taxon>Stramenopiles</taxon>
        <taxon>Ochrophyta</taxon>
        <taxon>Bacillariophyta</taxon>
        <taxon>Coscinodiscophyceae</taxon>
        <taxon>Thalassiosirophycidae</taxon>
        <taxon>Thalassiosirales</taxon>
        <taxon>Thalassiosiraceae</taxon>
        <taxon>Thalassiosira</taxon>
    </lineage>
</organism>
<dbReference type="HOGENOM" id="CLU_2138551_0_0_1"/>
<protein>
    <submittedName>
        <fullName evidence="1">Uncharacterized protein</fullName>
    </submittedName>
</protein>
<dbReference type="EMBL" id="CM000641">
    <property type="protein sequence ID" value="EED93409.1"/>
    <property type="molecule type" value="Genomic_DNA"/>
</dbReference>
<dbReference type="GeneID" id="7446152"/>
<dbReference type="Proteomes" id="UP000001449">
    <property type="component" value="Chromosome 4"/>
</dbReference>
<evidence type="ECO:0000313" key="1">
    <source>
        <dbReference type="EMBL" id="EED93409.1"/>
    </source>
</evidence>
<sequence length="113" mass="12219">MHLGSFFGSQLLVSAAISPFSKASKSNALAALLLDAMKIAPAAIVGARLFKKFLREDDIDSDDVEDDDDRVMMLDEGDDVNAATPFPLTDAETMAAARRKLRGLILLLICYNS</sequence>
<gene>
    <name evidence="1" type="ORF">THAPSDRAFT_4630</name>
</gene>
<accession>B8BZU5</accession>
<evidence type="ECO:0000313" key="2">
    <source>
        <dbReference type="Proteomes" id="UP000001449"/>
    </source>
</evidence>
<name>B8BZU5_THAPS</name>
<reference evidence="1 2" key="2">
    <citation type="journal article" date="2008" name="Nature">
        <title>The Phaeodactylum genome reveals the evolutionary history of diatom genomes.</title>
        <authorList>
            <person name="Bowler C."/>
            <person name="Allen A.E."/>
            <person name="Badger J.H."/>
            <person name="Grimwood J."/>
            <person name="Jabbari K."/>
            <person name="Kuo A."/>
            <person name="Maheswari U."/>
            <person name="Martens C."/>
            <person name="Maumus F."/>
            <person name="Otillar R.P."/>
            <person name="Rayko E."/>
            <person name="Salamov A."/>
            <person name="Vandepoele K."/>
            <person name="Beszteri B."/>
            <person name="Gruber A."/>
            <person name="Heijde M."/>
            <person name="Katinka M."/>
            <person name="Mock T."/>
            <person name="Valentin K."/>
            <person name="Verret F."/>
            <person name="Berges J.A."/>
            <person name="Brownlee C."/>
            <person name="Cadoret J.P."/>
            <person name="Chiovitti A."/>
            <person name="Choi C.J."/>
            <person name="Coesel S."/>
            <person name="De Martino A."/>
            <person name="Detter J.C."/>
            <person name="Durkin C."/>
            <person name="Falciatore A."/>
            <person name="Fournet J."/>
            <person name="Haruta M."/>
            <person name="Huysman M.J."/>
            <person name="Jenkins B.D."/>
            <person name="Jiroutova K."/>
            <person name="Jorgensen R.E."/>
            <person name="Joubert Y."/>
            <person name="Kaplan A."/>
            <person name="Kroger N."/>
            <person name="Kroth P.G."/>
            <person name="La Roche J."/>
            <person name="Lindquist E."/>
            <person name="Lommer M."/>
            <person name="Martin-Jezequel V."/>
            <person name="Lopez P.J."/>
            <person name="Lucas S."/>
            <person name="Mangogna M."/>
            <person name="McGinnis K."/>
            <person name="Medlin L.K."/>
            <person name="Montsant A."/>
            <person name="Oudot-Le Secq M.P."/>
            <person name="Napoli C."/>
            <person name="Obornik M."/>
            <person name="Parker M.S."/>
            <person name="Petit J.L."/>
            <person name="Porcel B.M."/>
            <person name="Poulsen N."/>
            <person name="Robison M."/>
            <person name="Rychlewski L."/>
            <person name="Rynearson T.A."/>
            <person name="Schmutz J."/>
            <person name="Shapiro H."/>
            <person name="Siaut M."/>
            <person name="Stanley M."/>
            <person name="Sussman M.R."/>
            <person name="Taylor A.R."/>
            <person name="Vardi A."/>
            <person name="von Dassow P."/>
            <person name="Vyverman W."/>
            <person name="Willis A."/>
            <person name="Wyrwicz L.S."/>
            <person name="Rokhsar D.S."/>
            <person name="Weissenbach J."/>
            <person name="Armbrust E.V."/>
            <person name="Green B.R."/>
            <person name="Van de Peer Y."/>
            <person name="Grigoriev I.V."/>
        </authorList>
    </citation>
    <scope>NUCLEOTIDE SEQUENCE [LARGE SCALE GENOMIC DNA]</scope>
    <source>
        <strain evidence="1 2">CCMP1335</strain>
    </source>
</reference>